<name>A0ABU1WQY6_9BURK</name>
<dbReference type="GO" id="GO:0140680">
    <property type="term" value="F:histone H3K36me/H3K36me2 demethylase activity"/>
    <property type="evidence" value="ECO:0007669"/>
    <property type="project" value="UniProtKB-EC"/>
</dbReference>
<keyword evidence="2" id="KW-0560">Oxidoreductase</keyword>
<keyword evidence="3" id="KW-1185">Reference proteome</keyword>
<sequence length="261" mass="29152">MTRPGPPPREWGNTPQLWRGVAWNWPALQRWTFAHLGALDPQRPVQVVQGNRETNAAHLVSTTWGEHLARLDQDPRATDEPVGHLKEFDLLKHFPALRDDLDPNALFPPGSVISHQAWIGPAHARTGLHYDLLDNVALTLRGRKRFYLLPPGSVEAAQQVSRKFDRWARLSVLGVDALAQRFEAQGLAAPQVVDLGPGDALYVPHGWWHEVVNLEASVLLSGFFGSRQRTWGCWLQTGALQLAHNAGLWRRGHCTCHCKAG</sequence>
<proteinExistence type="predicted"/>
<feature type="domain" description="JmjC" evidence="1">
    <location>
        <begin position="83"/>
        <end position="241"/>
    </location>
</feature>
<dbReference type="PROSITE" id="PS51184">
    <property type="entry name" value="JMJC"/>
    <property type="match status" value="1"/>
</dbReference>
<evidence type="ECO:0000313" key="3">
    <source>
        <dbReference type="Proteomes" id="UP001265700"/>
    </source>
</evidence>
<dbReference type="SUPFAM" id="SSF51197">
    <property type="entry name" value="Clavaminate synthase-like"/>
    <property type="match status" value="1"/>
</dbReference>
<evidence type="ECO:0000313" key="2">
    <source>
        <dbReference type="EMBL" id="MDR7151693.1"/>
    </source>
</evidence>
<dbReference type="EC" id="1.14.11.27" evidence="2"/>
<dbReference type="Gene3D" id="2.60.120.650">
    <property type="entry name" value="Cupin"/>
    <property type="match status" value="1"/>
</dbReference>
<dbReference type="Proteomes" id="UP001265700">
    <property type="component" value="Unassembled WGS sequence"/>
</dbReference>
<protein>
    <submittedName>
        <fullName evidence="2">Lysine-specific demethylase 8</fullName>
        <ecNumber evidence="2">1.14.11.27</ecNumber>
    </submittedName>
</protein>
<dbReference type="InterPro" id="IPR003347">
    <property type="entry name" value="JmjC_dom"/>
</dbReference>
<accession>A0ABU1WQY6</accession>
<organism evidence="2 3">
    <name type="scientific">Hydrogenophaga palleronii</name>
    <dbReference type="NCBI Taxonomy" id="65655"/>
    <lineage>
        <taxon>Bacteria</taxon>
        <taxon>Pseudomonadati</taxon>
        <taxon>Pseudomonadota</taxon>
        <taxon>Betaproteobacteria</taxon>
        <taxon>Burkholderiales</taxon>
        <taxon>Comamonadaceae</taxon>
        <taxon>Hydrogenophaga</taxon>
    </lineage>
</organism>
<dbReference type="InterPro" id="IPR041667">
    <property type="entry name" value="Cupin_8"/>
</dbReference>
<gene>
    <name evidence="2" type="ORF">J2W49_003669</name>
</gene>
<dbReference type="PANTHER" id="PTHR12461">
    <property type="entry name" value="HYPOXIA-INDUCIBLE FACTOR 1 ALPHA INHIBITOR-RELATED"/>
    <property type="match status" value="1"/>
</dbReference>
<dbReference type="SMART" id="SM00558">
    <property type="entry name" value="JmjC"/>
    <property type="match status" value="1"/>
</dbReference>
<dbReference type="RefSeq" id="WP_310319536.1">
    <property type="nucleotide sequence ID" value="NZ_JAVDWU010000008.1"/>
</dbReference>
<evidence type="ECO:0000259" key="1">
    <source>
        <dbReference type="PROSITE" id="PS51184"/>
    </source>
</evidence>
<reference evidence="2 3" key="1">
    <citation type="submission" date="2023-07" db="EMBL/GenBank/DDBJ databases">
        <title>Sorghum-associated microbial communities from plants grown in Nebraska, USA.</title>
        <authorList>
            <person name="Schachtman D."/>
        </authorList>
    </citation>
    <scope>NUCLEOTIDE SEQUENCE [LARGE SCALE GENOMIC DNA]</scope>
    <source>
        <strain evidence="2 3">4249</strain>
    </source>
</reference>
<comment type="caution">
    <text evidence="2">The sequence shown here is derived from an EMBL/GenBank/DDBJ whole genome shotgun (WGS) entry which is preliminary data.</text>
</comment>
<dbReference type="PANTHER" id="PTHR12461:SF105">
    <property type="entry name" value="HYPOXIA-INDUCIBLE FACTOR 1-ALPHA INHIBITOR"/>
    <property type="match status" value="1"/>
</dbReference>
<dbReference type="Pfam" id="PF13621">
    <property type="entry name" value="Cupin_8"/>
    <property type="match status" value="1"/>
</dbReference>
<dbReference type="EMBL" id="JAVDWU010000008">
    <property type="protein sequence ID" value="MDR7151693.1"/>
    <property type="molecule type" value="Genomic_DNA"/>
</dbReference>